<dbReference type="Gene3D" id="1.10.3210.10">
    <property type="entry name" value="Hypothetical protein af1432"/>
    <property type="match status" value="1"/>
</dbReference>
<dbReference type="Pfam" id="PF20972">
    <property type="entry name" value="MASE9"/>
    <property type="match status" value="1"/>
</dbReference>
<keyword evidence="4" id="KW-0378">Hydrolase</keyword>
<dbReference type="PANTHER" id="PTHR43155">
    <property type="entry name" value="CYCLIC DI-GMP PHOSPHODIESTERASE PA4108-RELATED"/>
    <property type="match status" value="1"/>
</dbReference>
<dbReference type="Proteomes" id="UP000029669">
    <property type="component" value="Chromosome"/>
</dbReference>
<dbReference type="InterPro" id="IPR003607">
    <property type="entry name" value="HD/PDEase_dom"/>
</dbReference>
<keyword evidence="1" id="KW-0812">Transmembrane</keyword>
<reference evidence="5" key="1">
    <citation type="journal article" date="2015" name="Genome Announc.">
        <title>Whole-Genome Sequences of 80 Environmental and Clinical Isolates of Burkholderia pseudomallei.</title>
        <authorList>
            <person name="Johnson S.L."/>
            <person name="Baker A.L."/>
            <person name="Chain P.S."/>
            <person name="Currie B.J."/>
            <person name="Daligault H.E."/>
            <person name="Davenport K.W."/>
            <person name="Davis C.B."/>
            <person name="Inglis T.J."/>
            <person name="Kaestli M."/>
            <person name="Koren S."/>
            <person name="Mayo M."/>
            <person name="Merritt A.J."/>
            <person name="Price E.P."/>
            <person name="Sarovich D.S."/>
            <person name="Warner J."/>
            <person name="Rosovitz M.J."/>
        </authorList>
    </citation>
    <scope>NUCLEOTIDE SEQUENCE [LARGE SCALE GENOMIC DNA]</scope>
    <source>
        <strain evidence="5">DSM 2030</strain>
    </source>
</reference>
<feature type="domain" description="HD" evidence="2">
    <location>
        <begin position="252"/>
        <end position="374"/>
    </location>
</feature>
<sequence length="424" mass="48217">MLNKRVKIYISTITVLGLSFIIYSILNTPINRIIDIILFGLFAILAESMPIYVTKEITVSVAFAVDLMAVLIFGPYEGALIAAIGIGFQIGKHMDGRVRHIFNFPYYKTLFNISQLALSVGIAGLIYKYTGGIPGNYIYPQHLLSAILAAIVYYILNTSIIAILLSLLMNKSFIYILTKDFKWAVPNFLFLAFLGIVMSEAFVRIGYISLILLFIPLFMIRYMFKLYMDSKQSYYDTINVLVKALDAKDKYTAGHSKNVEKIAALLCREFGFSESHTEMVRIAALLHDIGKIGVKEEVLNKPGKLTDEELSIIKEHPQKGYEILRDVPALKEASLWVKYHHEWYDGSGYPDGIKGDEIPLEAQILSLADVFDALVSDRPYRKAFSQEEAYKIILEHERTQFSPKIINAFKKAFEKNREEFKHDI</sequence>
<keyword evidence="1" id="KW-1133">Transmembrane helix</keyword>
<dbReference type="PROSITE" id="PS51831">
    <property type="entry name" value="HD"/>
    <property type="match status" value="1"/>
</dbReference>
<feature type="transmembrane region" description="Helical" evidence="1">
    <location>
        <begin position="181"/>
        <end position="199"/>
    </location>
</feature>
<dbReference type="PROSITE" id="PS51832">
    <property type="entry name" value="HD_GYP"/>
    <property type="match status" value="1"/>
</dbReference>
<feature type="transmembrane region" description="Helical" evidence="1">
    <location>
        <begin position="59"/>
        <end position="88"/>
    </location>
</feature>
<dbReference type="InterPro" id="IPR037522">
    <property type="entry name" value="HD_GYP_dom"/>
</dbReference>
<dbReference type="CDD" id="cd00077">
    <property type="entry name" value="HDc"/>
    <property type="match status" value="1"/>
</dbReference>
<dbReference type="STRING" id="2325.TKV_c05030"/>
<feature type="domain" description="HD-GYP" evidence="3">
    <location>
        <begin position="230"/>
        <end position="424"/>
    </location>
</feature>
<feature type="transmembrane region" description="Helical" evidence="1">
    <location>
        <begin position="147"/>
        <end position="169"/>
    </location>
</feature>
<dbReference type="RefSeq" id="WP_049684614.1">
    <property type="nucleotide sequence ID" value="NZ_CP009170.1"/>
</dbReference>
<feature type="transmembrane region" description="Helical" evidence="1">
    <location>
        <begin position="109"/>
        <end position="127"/>
    </location>
</feature>
<dbReference type="eggNOG" id="COG2206">
    <property type="taxonomic scope" value="Bacteria"/>
</dbReference>
<dbReference type="InterPro" id="IPR006674">
    <property type="entry name" value="HD_domain"/>
</dbReference>
<dbReference type="HOGENOM" id="CLU_000445_92_14_9"/>
<dbReference type="EMBL" id="CP009170">
    <property type="protein sequence ID" value="AIS51702.1"/>
    <property type="molecule type" value="Genomic_DNA"/>
</dbReference>
<evidence type="ECO:0000259" key="3">
    <source>
        <dbReference type="PROSITE" id="PS51832"/>
    </source>
</evidence>
<dbReference type="NCBIfam" id="TIGR00277">
    <property type="entry name" value="HDIG"/>
    <property type="match status" value="1"/>
</dbReference>
<evidence type="ECO:0000313" key="5">
    <source>
        <dbReference type="Proteomes" id="UP000029669"/>
    </source>
</evidence>
<dbReference type="InterPro" id="IPR006675">
    <property type="entry name" value="HDIG_dom"/>
</dbReference>
<protein>
    <submittedName>
        <fullName evidence="4">Cyclic di-GMP phosphodiesterase response regulator RpfG</fullName>
        <ecNumber evidence="4">3.1.4.52</ecNumber>
    </submittedName>
</protein>
<proteinExistence type="predicted"/>
<keyword evidence="1" id="KW-0472">Membrane</keyword>
<evidence type="ECO:0000256" key="1">
    <source>
        <dbReference type="SAM" id="Phobius"/>
    </source>
</evidence>
<dbReference type="InterPro" id="IPR048430">
    <property type="entry name" value="MASE9"/>
</dbReference>
<feature type="transmembrane region" description="Helical" evidence="1">
    <location>
        <begin position="33"/>
        <end position="53"/>
    </location>
</feature>
<feature type="transmembrane region" description="Helical" evidence="1">
    <location>
        <begin position="205"/>
        <end position="224"/>
    </location>
</feature>
<gene>
    <name evidence="4" type="primary">rpfG1</name>
    <name evidence="4" type="ORF">TKV_c05030</name>
</gene>
<dbReference type="AlphaFoldDB" id="A0A097API3"/>
<feature type="transmembrane region" description="Helical" evidence="1">
    <location>
        <begin position="6"/>
        <end position="26"/>
    </location>
</feature>
<organism evidence="4 5">
    <name type="scientific">Thermoanaerobacter kivui</name>
    <name type="common">Acetogenium kivui</name>
    <dbReference type="NCBI Taxonomy" id="2325"/>
    <lineage>
        <taxon>Bacteria</taxon>
        <taxon>Bacillati</taxon>
        <taxon>Bacillota</taxon>
        <taxon>Clostridia</taxon>
        <taxon>Thermoanaerobacterales</taxon>
        <taxon>Thermoanaerobacteraceae</taxon>
        <taxon>Thermoanaerobacter</taxon>
    </lineage>
</organism>
<dbReference type="OrthoDB" id="10822at2"/>
<name>A0A097API3_THEKI</name>
<dbReference type="PANTHER" id="PTHR43155:SF2">
    <property type="entry name" value="CYCLIC DI-GMP PHOSPHODIESTERASE PA4108"/>
    <property type="match status" value="1"/>
</dbReference>
<evidence type="ECO:0000313" key="4">
    <source>
        <dbReference type="EMBL" id="AIS51702.1"/>
    </source>
</evidence>
<accession>A0A097API3</accession>
<dbReference type="GO" id="GO:0071111">
    <property type="term" value="F:cyclic-guanylate-specific phosphodiesterase activity"/>
    <property type="evidence" value="ECO:0007669"/>
    <property type="project" value="UniProtKB-EC"/>
</dbReference>
<dbReference type="Pfam" id="PF13487">
    <property type="entry name" value="HD_5"/>
    <property type="match status" value="1"/>
</dbReference>
<dbReference type="KEGG" id="tki:TKV_c05030"/>
<evidence type="ECO:0000259" key="2">
    <source>
        <dbReference type="PROSITE" id="PS51831"/>
    </source>
</evidence>
<dbReference type="EC" id="3.1.4.52" evidence="4"/>
<keyword evidence="5" id="KW-1185">Reference proteome</keyword>
<dbReference type="SUPFAM" id="SSF109604">
    <property type="entry name" value="HD-domain/PDEase-like"/>
    <property type="match status" value="1"/>
</dbReference>
<dbReference type="SMART" id="SM00471">
    <property type="entry name" value="HDc"/>
    <property type="match status" value="1"/>
</dbReference>